<feature type="transmembrane region" description="Helical" evidence="2">
    <location>
        <begin position="270"/>
        <end position="289"/>
    </location>
</feature>
<reference evidence="3" key="1">
    <citation type="submission" date="2022-11" db="EMBL/GenBank/DDBJ databases">
        <authorList>
            <person name="Kikuchi T."/>
        </authorList>
    </citation>
    <scope>NUCLEOTIDE SEQUENCE</scope>
    <source>
        <strain evidence="3">PS1010</strain>
    </source>
</reference>
<dbReference type="PANTHER" id="PTHR34151:SF1">
    <property type="entry name" value="CASP-LIKE PROTEIN-RELATED"/>
    <property type="match status" value="1"/>
</dbReference>
<keyword evidence="2" id="KW-1133">Transmembrane helix</keyword>
<feature type="transmembrane region" description="Helical" evidence="2">
    <location>
        <begin position="432"/>
        <end position="450"/>
    </location>
</feature>
<protein>
    <submittedName>
        <fullName evidence="3">Uncharacterized protein</fullName>
    </submittedName>
</protein>
<keyword evidence="2" id="KW-0812">Transmembrane</keyword>
<evidence type="ECO:0000313" key="3">
    <source>
        <dbReference type="EMBL" id="CAI5445273.1"/>
    </source>
</evidence>
<evidence type="ECO:0000256" key="1">
    <source>
        <dbReference type="SAM" id="MobiDB-lite"/>
    </source>
</evidence>
<organism evidence="3 4">
    <name type="scientific">Caenorhabditis angaria</name>
    <dbReference type="NCBI Taxonomy" id="860376"/>
    <lineage>
        <taxon>Eukaryota</taxon>
        <taxon>Metazoa</taxon>
        <taxon>Ecdysozoa</taxon>
        <taxon>Nematoda</taxon>
        <taxon>Chromadorea</taxon>
        <taxon>Rhabditida</taxon>
        <taxon>Rhabditina</taxon>
        <taxon>Rhabditomorpha</taxon>
        <taxon>Rhabditoidea</taxon>
        <taxon>Rhabditidae</taxon>
        <taxon>Peloderinae</taxon>
        <taxon>Caenorhabditis</taxon>
    </lineage>
</organism>
<dbReference type="OrthoDB" id="5851221at2759"/>
<dbReference type="GO" id="GO:0045087">
    <property type="term" value="P:innate immune response"/>
    <property type="evidence" value="ECO:0007669"/>
    <property type="project" value="TreeGrafter"/>
</dbReference>
<dbReference type="Pfam" id="PF06653">
    <property type="entry name" value="Claudin_3"/>
    <property type="match status" value="1"/>
</dbReference>
<dbReference type="PANTHER" id="PTHR34151">
    <property type="entry name" value="PROTEIN CBG24195"/>
    <property type="match status" value="1"/>
</dbReference>
<evidence type="ECO:0000313" key="4">
    <source>
        <dbReference type="Proteomes" id="UP001152747"/>
    </source>
</evidence>
<feature type="transmembrane region" description="Helical" evidence="2">
    <location>
        <begin position="354"/>
        <end position="378"/>
    </location>
</feature>
<feature type="compositionally biased region" description="Polar residues" evidence="1">
    <location>
        <begin position="107"/>
        <end position="124"/>
    </location>
</feature>
<gene>
    <name evidence="3" type="ORF">CAMP_LOCUS7910</name>
</gene>
<dbReference type="InterPro" id="IPR009545">
    <property type="entry name" value="Claudin-like"/>
</dbReference>
<keyword evidence="4" id="KW-1185">Reference proteome</keyword>
<feature type="compositionally biased region" description="Basic and acidic residues" evidence="1">
    <location>
        <begin position="136"/>
        <end position="155"/>
    </location>
</feature>
<comment type="caution">
    <text evidence="3">The sequence shown here is derived from an EMBL/GenBank/DDBJ whole genome shotgun (WGS) entry which is preliminary data.</text>
</comment>
<evidence type="ECO:0000256" key="2">
    <source>
        <dbReference type="SAM" id="Phobius"/>
    </source>
</evidence>
<proteinExistence type="predicted"/>
<feature type="region of interest" description="Disordered" evidence="1">
    <location>
        <begin position="107"/>
        <end position="155"/>
    </location>
</feature>
<feature type="transmembrane region" description="Helical" evidence="2">
    <location>
        <begin position="399"/>
        <end position="420"/>
    </location>
</feature>
<name>A0A9P1IIU9_9PELO</name>
<dbReference type="AlphaFoldDB" id="A0A9P1IIU9"/>
<keyword evidence="2" id="KW-0472">Membrane</keyword>
<accession>A0A9P1IIU9</accession>
<feature type="transmembrane region" description="Helical" evidence="2">
    <location>
        <begin position="310"/>
        <end position="334"/>
    </location>
</feature>
<sequence length="463" mass="53430">MWPEGYQFERSWSLVILEAEEDESPRSLEELEIYTVIRQGNLKLLTSLATVQLFTGVHGIEENRRYFSDQDFRRPRKNDQNMVEYWVPPEKNGTPAKKISNATANGKRVQPNQIGPSGVHQNLGGNNGNGARKTPKIKEPRGGENGNKKSSSEKPPRGWKIMYWKISSKFEKIAGKISHYWQKLRLFRNRMKTNKVAPIHTKVQSRHLELEPLCCLSSCLVRGGCTSVVVFELCYIALTLLCIFEKFFRKGFVFWEDIPDTFEMWFEHPIFYYIVLFYDILLFLVASLMKIYHHFSTFQKKKRKMRKVGAIGILLLIGLVLEAVALFTDGWIVINLVFTTIYYGIVPYNSYNPFWFNFSSWLMYISFGLYIFVILAYLHAMKRVRHHGCSHSIRHSFNAISSFATVIGIFEIVAFIEFAINTNSYRGYHLASLGYSAYLALVSGIVTLLASGLSQHVRMYDCC</sequence>
<dbReference type="EMBL" id="CANHGI010000003">
    <property type="protein sequence ID" value="CAI5445273.1"/>
    <property type="molecule type" value="Genomic_DNA"/>
</dbReference>
<dbReference type="Proteomes" id="UP001152747">
    <property type="component" value="Unassembled WGS sequence"/>
</dbReference>